<organism evidence="3 4">
    <name type="scientific">Jatrophihabitans cynanchi</name>
    <dbReference type="NCBI Taxonomy" id="2944128"/>
    <lineage>
        <taxon>Bacteria</taxon>
        <taxon>Bacillati</taxon>
        <taxon>Actinomycetota</taxon>
        <taxon>Actinomycetes</taxon>
        <taxon>Jatrophihabitantales</taxon>
        <taxon>Jatrophihabitantaceae</taxon>
        <taxon>Jatrophihabitans</taxon>
    </lineage>
</organism>
<dbReference type="Pfam" id="PF19590">
    <property type="entry name" value="TrbL_3"/>
    <property type="match status" value="1"/>
</dbReference>
<accession>A0ABY7K0X8</accession>
<dbReference type="InterPro" id="IPR045782">
    <property type="entry name" value="TrbL_3"/>
</dbReference>
<feature type="transmembrane region" description="Helical" evidence="2">
    <location>
        <begin position="268"/>
        <end position="286"/>
    </location>
</feature>
<dbReference type="EMBL" id="CP097463">
    <property type="protein sequence ID" value="WAX58508.1"/>
    <property type="molecule type" value="Genomic_DNA"/>
</dbReference>
<feature type="transmembrane region" description="Helical" evidence="2">
    <location>
        <begin position="181"/>
        <end position="203"/>
    </location>
</feature>
<gene>
    <name evidence="3" type="ORF">M6B22_07020</name>
</gene>
<name>A0ABY7K0X8_9ACTN</name>
<feature type="transmembrane region" description="Helical" evidence="2">
    <location>
        <begin position="298"/>
        <end position="320"/>
    </location>
</feature>
<evidence type="ECO:0000256" key="2">
    <source>
        <dbReference type="SAM" id="Phobius"/>
    </source>
</evidence>
<evidence type="ECO:0000313" key="3">
    <source>
        <dbReference type="EMBL" id="WAX58508.1"/>
    </source>
</evidence>
<keyword evidence="2" id="KW-1133">Transmembrane helix</keyword>
<feature type="transmembrane region" description="Helical" evidence="2">
    <location>
        <begin position="155"/>
        <end position="175"/>
    </location>
</feature>
<reference evidence="3" key="1">
    <citation type="submission" date="2022-05" db="EMBL/GenBank/DDBJ databases">
        <title>Jatrophihabitans sp. SB3-54 whole genome sequence.</title>
        <authorList>
            <person name="Suh M.K."/>
            <person name="Eom M.K."/>
            <person name="Kim J.S."/>
            <person name="Kim H.S."/>
            <person name="Do H.E."/>
            <person name="Shin Y.K."/>
            <person name="Lee J.-S."/>
        </authorList>
    </citation>
    <scope>NUCLEOTIDE SEQUENCE</scope>
    <source>
        <strain evidence="3">SB3-54</strain>
    </source>
</reference>
<dbReference type="RefSeq" id="WP_269445046.1">
    <property type="nucleotide sequence ID" value="NZ_CP097463.1"/>
</dbReference>
<keyword evidence="4" id="KW-1185">Reference proteome</keyword>
<proteinExistence type="predicted"/>
<keyword evidence="2" id="KW-0812">Transmembrane</keyword>
<protein>
    <recommendedName>
        <fullName evidence="5">TrbL/VirB6 plasmid conjugal transfer protein</fullName>
    </recommendedName>
</protein>
<feature type="transmembrane region" description="Helical" evidence="2">
    <location>
        <begin position="238"/>
        <end position="262"/>
    </location>
</feature>
<feature type="compositionally biased region" description="Gly residues" evidence="1">
    <location>
        <begin position="430"/>
        <end position="441"/>
    </location>
</feature>
<evidence type="ECO:0000313" key="4">
    <source>
        <dbReference type="Proteomes" id="UP001164693"/>
    </source>
</evidence>
<feature type="compositionally biased region" description="Low complexity" evidence="1">
    <location>
        <begin position="460"/>
        <end position="471"/>
    </location>
</feature>
<evidence type="ECO:0008006" key="5">
    <source>
        <dbReference type="Google" id="ProtNLM"/>
    </source>
</evidence>
<keyword evidence="2" id="KW-0472">Membrane</keyword>
<feature type="transmembrane region" description="Helical" evidence="2">
    <location>
        <begin position="72"/>
        <end position="94"/>
    </location>
</feature>
<evidence type="ECO:0000256" key="1">
    <source>
        <dbReference type="SAM" id="MobiDB-lite"/>
    </source>
</evidence>
<feature type="transmembrane region" description="Helical" evidence="2">
    <location>
        <begin position="332"/>
        <end position="354"/>
    </location>
</feature>
<sequence length="497" mass="51284">MTSVAAPVAPARPGGTAGTALRRLVLGPELSLDEQAVLRSALEQLPARLRRVDGHGWWRGTRTRRVMRRAGVVAAVFVVFAVLSMASAPAAQAFDIFGPVKHAFEDAMNWFIDQIAHAICDFVANLVHGILGYADKGLGIDFNVAWFKHNYENMMMGGFLMGLAIMLVQCIAAALRRNPTQMLTAVSATLIGVLASFVSLSLIMMASGAIDDWCAAVTGGHSIADGTRDTIKGLVDKIGGIGAILVAVLYLVFSILLFIVLIVRRLGIFVISLFIPVYAGGLGGGWTNGMVKRAAELLFVLLMSKLAIIGTFTLGASMLIGDTKGLDVEVSVVGGVVVMAFAVLSPLGVMYLVAFADGLLVGQLNTASNSGRGGLSNARNQLRGHDGRGNRSALGRVTGAGSKQVRSAHAGGSSVIASARRAAQRVRPGGASGSRPGGGHGPTDPAANTARQSRARGARRAAGSSGAAAGRRPSDGGQGGSSPRSALRKNRGAGGAG</sequence>
<feature type="region of interest" description="Disordered" evidence="1">
    <location>
        <begin position="371"/>
        <end position="497"/>
    </location>
</feature>
<dbReference type="Proteomes" id="UP001164693">
    <property type="component" value="Chromosome"/>
</dbReference>